<organism evidence="3 4">
    <name type="scientific">Mastigocoleus testarum BC008</name>
    <dbReference type="NCBI Taxonomy" id="371196"/>
    <lineage>
        <taxon>Bacteria</taxon>
        <taxon>Bacillati</taxon>
        <taxon>Cyanobacteriota</taxon>
        <taxon>Cyanophyceae</taxon>
        <taxon>Nostocales</taxon>
        <taxon>Hapalosiphonaceae</taxon>
        <taxon>Mastigocoleus</taxon>
    </lineage>
</organism>
<dbReference type="AlphaFoldDB" id="A0A0V7ZPR4"/>
<evidence type="ECO:0000313" key="4">
    <source>
        <dbReference type="Proteomes" id="UP000053372"/>
    </source>
</evidence>
<evidence type="ECO:0008006" key="5">
    <source>
        <dbReference type="Google" id="ProtNLM"/>
    </source>
</evidence>
<dbReference type="OrthoDB" id="9776786at2"/>
<protein>
    <recommendedName>
        <fullName evidence="5">Phosphonate ABC transporter substrate-binding protein</fullName>
    </recommendedName>
</protein>
<dbReference type="PANTHER" id="PTHR35841:SF1">
    <property type="entry name" value="PHOSPHONATES-BINDING PERIPLASMIC PROTEIN"/>
    <property type="match status" value="1"/>
</dbReference>
<keyword evidence="2" id="KW-0732">Signal</keyword>
<reference evidence="3 4" key="1">
    <citation type="journal article" date="2015" name="Genome Announc.">
        <title>Draft Genome of the Euendolithic (true boring) Cyanobacterium Mastigocoleus testarum strain BC008.</title>
        <authorList>
            <person name="Guida B.S."/>
            <person name="Garcia-Pichel F."/>
        </authorList>
    </citation>
    <scope>NUCLEOTIDE SEQUENCE [LARGE SCALE GENOMIC DNA]</scope>
    <source>
        <strain evidence="3 4">BC008</strain>
    </source>
</reference>
<evidence type="ECO:0000313" key="3">
    <source>
        <dbReference type="EMBL" id="KST66588.1"/>
    </source>
</evidence>
<keyword evidence="4" id="KW-1185">Reference proteome</keyword>
<gene>
    <name evidence="3" type="ORF">BC008_43515</name>
</gene>
<dbReference type="GO" id="GO:0055085">
    <property type="term" value="P:transmembrane transport"/>
    <property type="evidence" value="ECO:0007669"/>
    <property type="project" value="InterPro"/>
</dbReference>
<dbReference type="GO" id="GO:0043190">
    <property type="term" value="C:ATP-binding cassette (ABC) transporter complex"/>
    <property type="evidence" value="ECO:0007669"/>
    <property type="project" value="InterPro"/>
</dbReference>
<accession>A0A0V7ZPR4</accession>
<name>A0A0V7ZPR4_9CYAN</name>
<dbReference type="PANTHER" id="PTHR35841">
    <property type="entry name" value="PHOSPHONATES-BINDING PERIPLASMIC PROTEIN"/>
    <property type="match status" value="1"/>
</dbReference>
<dbReference type="SUPFAM" id="SSF53850">
    <property type="entry name" value="Periplasmic binding protein-like II"/>
    <property type="match status" value="1"/>
</dbReference>
<dbReference type="Gene3D" id="3.40.190.10">
    <property type="entry name" value="Periplasmic binding protein-like II"/>
    <property type="match status" value="2"/>
</dbReference>
<comment type="caution">
    <text evidence="3">The sequence shown here is derived from an EMBL/GenBank/DDBJ whole genome shotgun (WGS) entry which is preliminary data.</text>
</comment>
<dbReference type="InterPro" id="IPR005770">
    <property type="entry name" value="PhnD"/>
</dbReference>
<dbReference type="Pfam" id="PF12974">
    <property type="entry name" value="Phosphonate-bd"/>
    <property type="match status" value="1"/>
</dbReference>
<proteinExistence type="inferred from homology"/>
<sequence length="301" mass="34093">MRTSKELQQIFVHNYLRKRVALILMTGFTLLGSGCRVGTFSKNHFAMYSSSPDEDSQNQKRLESLKIGVLPNYSPTKQKGMTQALDRYLEKTLGLKVDFRIASEYQNIIDWLVKEEIDIAYLGATSYLEALERGARVKPLVAPIDKYSGRPWFKSVIFVKADSSVQSLSDLKGKRVAFVDKFSTSGYLVPAIAFQQIRITPKYDFAQTIYAGTHYKSIKALQEGKVDAAATNIPFYMKLKKLGKLNPREFRAIWESDYISQVPIVVCQKLPEELVENLKLAFLQAPRSISRGSSTRNKQPS</sequence>
<dbReference type="PROSITE" id="PS51257">
    <property type="entry name" value="PROKAR_LIPOPROTEIN"/>
    <property type="match status" value="1"/>
</dbReference>
<dbReference type="EMBL" id="LMTZ01000096">
    <property type="protein sequence ID" value="KST66588.1"/>
    <property type="molecule type" value="Genomic_DNA"/>
</dbReference>
<evidence type="ECO:0000256" key="1">
    <source>
        <dbReference type="ARBA" id="ARBA00007162"/>
    </source>
</evidence>
<comment type="similarity">
    <text evidence="1">Belongs to the phosphate/phosphite/phosphonate binding protein family.</text>
</comment>
<dbReference type="NCBIfam" id="TIGR01098">
    <property type="entry name" value="3A0109s03R"/>
    <property type="match status" value="1"/>
</dbReference>
<dbReference type="Proteomes" id="UP000053372">
    <property type="component" value="Unassembled WGS sequence"/>
</dbReference>
<evidence type="ECO:0000256" key="2">
    <source>
        <dbReference type="ARBA" id="ARBA00022729"/>
    </source>
</evidence>